<dbReference type="PROSITE" id="PS01046">
    <property type="entry name" value="LON_SER"/>
    <property type="match status" value="1"/>
</dbReference>
<evidence type="ECO:0000256" key="14">
    <source>
        <dbReference type="PROSITE-ProRule" id="PRU01122"/>
    </source>
</evidence>
<comment type="caution">
    <text evidence="18">The sequence shown here is derived from an EMBL/GenBank/DDBJ whole genome shotgun (WGS) entry which is preliminary data.</text>
</comment>
<feature type="active site" evidence="10 12">
    <location>
        <position position="724"/>
    </location>
</feature>
<dbReference type="PRINTS" id="PR00830">
    <property type="entry name" value="ENDOLAPTASE"/>
</dbReference>
<keyword evidence="4 10" id="KW-0547">Nucleotide-binding</keyword>
<evidence type="ECO:0000256" key="5">
    <source>
        <dbReference type="ARBA" id="ARBA00022801"/>
    </source>
</evidence>
<evidence type="ECO:0000313" key="18">
    <source>
        <dbReference type="EMBL" id="MBB5066712.1"/>
    </source>
</evidence>
<dbReference type="SUPFAM" id="SSF54211">
    <property type="entry name" value="Ribosomal protein S5 domain 2-like"/>
    <property type="match status" value="1"/>
</dbReference>
<evidence type="ECO:0000259" key="17">
    <source>
        <dbReference type="PROSITE" id="PS51787"/>
    </source>
</evidence>
<dbReference type="InterPro" id="IPR014721">
    <property type="entry name" value="Ribsml_uS5_D2-typ_fold_subgr"/>
</dbReference>
<dbReference type="Gene3D" id="3.30.230.10">
    <property type="match status" value="1"/>
</dbReference>
<dbReference type="PROSITE" id="PS51786">
    <property type="entry name" value="LON_PROTEOLYTIC"/>
    <property type="match status" value="1"/>
</dbReference>
<evidence type="ECO:0000256" key="12">
    <source>
        <dbReference type="PIRSR" id="PIRSR001174-1"/>
    </source>
</evidence>
<comment type="subcellular location">
    <subcellularLocation>
        <location evidence="1 10 11">Cytoplasm</location>
    </subcellularLocation>
</comment>
<comment type="induction">
    <text evidence="10">By heat shock.</text>
</comment>
<dbReference type="Gene3D" id="2.30.130.40">
    <property type="entry name" value="LON domain-like"/>
    <property type="match status" value="1"/>
</dbReference>
<dbReference type="SMART" id="SM00382">
    <property type="entry name" value="AAA"/>
    <property type="match status" value="1"/>
</dbReference>
<dbReference type="InterPro" id="IPR003959">
    <property type="entry name" value="ATPase_AAA_core"/>
</dbReference>
<dbReference type="Pfam" id="PF22667">
    <property type="entry name" value="Lon_lid"/>
    <property type="match status" value="1"/>
</dbReference>
<dbReference type="InterPro" id="IPR003111">
    <property type="entry name" value="Lon_prtase_N"/>
</dbReference>
<name>A0A7W7ZV27_9BACT</name>
<dbReference type="SMART" id="SM00464">
    <property type="entry name" value="LON"/>
    <property type="match status" value="1"/>
</dbReference>
<evidence type="ECO:0000256" key="1">
    <source>
        <dbReference type="ARBA" id="ARBA00004496"/>
    </source>
</evidence>
<dbReference type="Gene3D" id="3.40.50.300">
    <property type="entry name" value="P-loop containing nucleotide triphosphate hydrolases"/>
    <property type="match status" value="1"/>
</dbReference>
<dbReference type="SUPFAM" id="SSF52540">
    <property type="entry name" value="P-loop containing nucleoside triphosphate hydrolases"/>
    <property type="match status" value="1"/>
</dbReference>
<dbReference type="HAMAP" id="MF_01973">
    <property type="entry name" value="lon_bact"/>
    <property type="match status" value="1"/>
</dbReference>
<evidence type="ECO:0000256" key="9">
    <source>
        <dbReference type="ARBA" id="ARBA00050665"/>
    </source>
</evidence>
<dbReference type="InterPro" id="IPR020568">
    <property type="entry name" value="Ribosomal_Su5_D2-typ_SF"/>
</dbReference>
<dbReference type="FunFam" id="1.20.5.5270:FF:000002">
    <property type="entry name" value="Lon protease homolog"/>
    <property type="match status" value="1"/>
</dbReference>
<protein>
    <recommendedName>
        <fullName evidence="10 11">Lon protease</fullName>
        <ecNumber evidence="10 11">3.4.21.53</ecNumber>
    </recommendedName>
    <alternativeName>
        <fullName evidence="10">ATP-dependent protease La</fullName>
    </alternativeName>
</protein>
<evidence type="ECO:0000256" key="13">
    <source>
        <dbReference type="PIRSR" id="PIRSR001174-2"/>
    </source>
</evidence>
<dbReference type="RefSeq" id="WP_184260751.1">
    <property type="nucleotide sequence ID" value="NZ_JACHIO010000033.1"/>
</dbReference>
<dbReference type="FunFam" id="3.40.50.300:FF:000021">
    <property type="entry name" value="Lon protease homolog"/>
    <property type="match status" value="1"/>
</dbReference>
<organism evidence="18 19">
    <name type="scientific">Granulicella mallensis</name>
    <dbReference type="NCBI Taxonomy" id="940614"/>
    <lineage>
        <taxon>Bacteria</taxon>
        <taxon>Pseudomonadati</taxon>
        <taxon>Acidobacteriota</taxon>
        <taxon>Terriglobia</taxon>
        <taxon>Terriglobales</taxon>
        <taxon>Acidobacteriaceae</taxon>
        <taxon>Granulicella</taxon>
    </lineage>
</organism>
<dbReference type="SUPFAM" id="SSF88697">
    <property type="entry name" value="PUA domain-like"/>
    <property type="match status" value="1"/>
</dbReference>
<dbReference type="EC" id="3.4.21.53" evidence="10 11"/>
<comment type="similarity">
    <text evidence="10 11 14 15">Belongs to the peptidase S16 family.</text>
</comment>
<evidence type="ECO:0000256" key="7">
    <source>
        <dbReference type="ARBA" id="ARBA00022840"/>
    </source>
</evidence>
<feature type="binding site" evidence="10 13">
    <location>
        <begin position="358"/>
        <end position="365"/>
    </location>
    <ligand>
        <name>ATP</name>
        <dbReference type="ChEBI" id="CHEBI:30616"/>
    </ligand>
</feature>
<dbReference type="GO" id="GO:0006515">
    <property type="term" value="P:protein quality control for misfolded or incompletely synthesized proteins"/>
    <property type="evidence" value="ECO:0007669"/>
    <property type="project" value="UniProtKB-UniRule"/>
</dbReference>
<feature type="active site" evidence="10 12">
    <location>
        <position position="681"/>
    </location>
</feature>
<dbReference type="InterPro" id="IPR027543">
    <property type="entry name" value="Lon_bac"/>
</dbReference>
<dbReference type="PIRSF" id="PIRSF001174">
    <property type="entry name" value="Lon_proteas"/>
    <property type="match status" value="1"/>
</dbReference>
<dbReference type="GO" id="GO:0004176">
    <property type="term" value="F:ATP-dependent peptidase activity"/>
    <property type="evidence" value="ECO:0007669"/>
    <property type="project" value="UniProtKB-UniRule"/>
</dbReference>
<evidence type="ECO:0000256" key="15">
    <source>
        <dbReference type="RuleBase" id="RU000591"/>
    </source>
</evidence>
<dbReference type="InterPro" id="IPR027417">
    <property type="entry name" value="P-loop_NTPase"/>
</dbReference>
<dbReference type="NCBIfam" id="TIGR00763">
    <property type="entry name" value="lon"/>
    <property type="match status" value="1"/>
</dbReference>
<evidence type="ECO:0000259" key="16">
    <source>
        <dbReference type="PROSITE" id="PS51786"/>
    </source>
</evidence>
<dbReference type="InterPro" id="IPR054594">
    <property type="entry name" value="Lon_lid"/>
</dbReference>
<dbReference type="Proteomes" id="UP000584867">
    <property type="component" value="Unassembled WGS sequence"/>
</dbReference>
<comment type="function">
    <text evidence="10">ATP-dependent serine protease that mediates the selective degradation of mutant and abnormal proteins as well as certain short-lived regulatory proteins. Required for cellular homeostasis and for survival from DNA damage and developmental changes induced by stress. Degrades polypeptides processively to yield small peptide fragments that are 5 to 10 amino acids long. Binds to DNA in a double-stranded, site-specific manner.</text>
</comment>
<dbReference type="InterPro" id="IPR008269">
    <property type="entry name" value="Lon_proteolytic"/>
</dbReference>
<dbReference type="InterPro" id="IPR004815">
    <property type="entry name" value="Lon_bac/euk-typ"/>
</dbReference>
<proteinExistence type="evidence at transcript level"/>
<dbReference type="InterPro" id="IPR003593">
    <property type="entry name" value="AAA+_ATPase"/>
</dbReference>
<evidence type="ECO:0000256" key="10">
    <source>
        <dbReference type="HAMAP-Rule" id="MF_01973"/>
    </source>
</evidence>
<keyword evidence="5 10" id="KW-0378">Hydrolase</keyword>
<feature type="domain" description="Lon N-terminal" evidence="17">
    <location>
        <begin position="16"/>
        <end position="208"/>
    </location>
</feature>
<dbReference type="GO" id="GO:0004252">
    <property type="term" value="F:serine-type endopeptidase activity"/>
    <property type="evidence" value="ECO:0007669"/>
    <property type="project" value="UniProtKB-UniRule"/>
</dbReference>
<dbReference type="EMBL" id="JACHIO010000033">
    <property type="protein sequence ID" value="MBB5066712.1"/>
    <property type="molecule type" value="Genomic_DNA"/>
</dbReference>
<evidence type="ECO:0000256" key="6">
    <source>
        <dbReference type="ARBA" id="ARBA00022825"/>
    </source>
</evidence>
<feature type="domain" description="Lon proteolytic" evidence="16">
    <location>
        <begin position="594"/>
        <end position="775"/>
    </location>
</feature>
<keyword evidence="6 10" id="KW-0720">Serine protease</keyword>
<sequence>MTNDERNLLNGAQRKLPMMPIREMVIFPHMMAPFVVGRESSVRALEEALNGDRRIFLATQHDAAVDEPTAEDIYTVGVIGNIVQSVRMPDGNIKVLVEGVERARASAVNDDDGFFVATVRTSLVELTPTPQTEQLVVRVHQLFDQYNKLQQSLNQETTAALRTDEPAKLADVIAANLQLSIEEKQQILEVFDPEVRLSRIADTLDIAIEKLNMDRTISSRVKRQMERAQKEYYLNEKIKAIQKELGRGEKSEFDELKKKIEEAGMTAEVKEKALQELKKLEAMPPMSAESTVSRNYLDWLLAVPWKKRSKEIRSIANAEQILNEDHYGLEKIKDRILEFLAVRQLVKNPKGSILCFAGPPGVGKTSLGMSIAKATGRKFVRMSLGGVRDEAEIRGHRRTYIGALPGQIIQSMKKAGTKNPVIMLDEIDKMASDFRGDPASALLEVLDPEQNNTFQDHYLDVEYDLSQVLFVATANVLHTIPGPLQDRMEILRLTGYTEVEKLEIAKQYLVKKQLEATGLNGEQISFTDDALQEIIRNYTREAGVRNLEREIGNLCRKVARKVVENSTHTVVVTPEVLNDLLGVARYRDSQVQEKSEVGLVTGLAWTEMGGSILQTEVQVLDGKGKMTATGQLGDVMQESAQAALTYIRSRSQHLGLPRDFYRSIDIHVHVPEGAIPKDGPSAGITLATALASALTKIAVRRDIAMTGEITLRGKVLPIGGLKEKLLAAHRAGIFEAILPADNRKDLADFPELIKSTMKLHWVEQMDEVLEIALTSKLPKLAEELPEALADAVPLIPPSHEASANISTHQ</sequence>
<dbReference type="InterPro" id="IPR046336">
    <property type="entry name" value="Lon_prtase_N_sf"/>
</dbReference>
<dbReference type="GO" id="GO:0016887">
    <property type="term" value="F:ATP hydrolysis activity"/>
    <property type="evidence" value="ECO:0007669"/>
    <property type="project" value="UniProtKB-UniRule"/>
</dbReference>
<dbReference type="PROSITE" id="PS51787">
    <property type="entry name" value="LON_N"/>
    <property type="match status" value="1"/>
</dbReference>
<evidence type="ECO:0000256" key="8">
    <source>
        <dbReference type="ARBA" id="ARBA00023016"/>
    </source>
</evidence>
<dbReference type="Pfam" id="PF05362">
    <property type="entry name" value="Lon_C"/>
    <property type="match status" value="1"/>
</dbReference>
<dbReference type="Gene3D" id="1.20.58.1480">
    <property type="match status" value="1"/>
</dbReference>
<dbReference type="GO" id="GO:0005737">
    <property type="term" value="C:cytoplasm"/>
    <property type="evidence" value="ECO:0007669"/>
    <property type="project" value="UniProtKB-SubCell"/>
</dbReference>
<dbReference type="InterPro" id="IPR027065">
    <property type="entry name" value="Lon_Prtase"/>
</dbReference>
<dbReference type="GO" id="GO:0005524">
    <property type="term" value="F:ATP binding"/>
    <property type="evidence" value="ECO:0007669"/>
    <property type="project" value="UniProtKB-UniRule"/>
</dbReference>
<keyword evidence="8 10" id="KW-0346">Stress response</keyword>
<dbReference type="Pfam" id="PF02190">
    <property type="entry name" value="LON_substr_bdg"/>
    <property type="match status" value="1"/>
</dbReference>
<comment type="subunit">
    <text evidence="10 11">Homohexamer. Organized in a ring with a central cavity.</text>
</comment>
<dbReference type="CDD" id="cd19500">
    <property type="entry name" value="RecA-like_Lon"/>
    <property type="match status" value="1"/>
</dbReference>
<evidence type="ECO:0000256" key="4">
    <source>
        <dbReference type="ARBA" id="ARBA00022741"/>
    </source>
</evidence>
<dbReference type="GO" id="GO:0043565">
    <property type="term" value="F:sequence-specific DNA binding"/>
    <property type="evidence" value="ECO:0007669"/>
    <property type="project" value="UniProtKB-UniRule"/>
</dbReference>
<dbReference type="AlphaFoldDB" id="A0A7W7ZV27"/>
<accession>A0A7W7ZV27</accession>
<dbReference type="Gene3D" id="1.10.8.60">
    <property type="match status" value="1"/>
</dbReference>
<evidence type="ECO:0000256" key="11">
    <source>
        <dbReference type="PIRNR" id="PIRNR001174"/>
    </source>
</evidence>
<dbReference type="Gene3D" id="1.20.5.5270">
    <property type="match status" value="1"/>
</dbReference>
<dbReference type="NCBIfam" id="NF008053">
    <property type="entry name" value="PRK10787.1"/>
    <property type="match status" value="1"/>
</dbReference>
<dbReference type="GO" id="GO:0034605">
    <property type="term" value="P:cellular response to heat"/>
    <property type="evidence" value="ECO:0007669"/>
    <property type="project" value="UniProtKB-UniRule"/>
</dbReference>
<evidence type="ECO:0000313" key="19">
    <source>
        <dbReference type="Proteomes" id="UP000584867"/>
    </source>
</evidence>
<dbReference type="InterPro" id="IPR015947">
    <property type="entry name" value="PUA-like_sf"/>
</dbReference>
<keyword evidence="2 10" id="KW-0963">Cytoplasm</keyword>
<keyword evidence="7 10" id="KW-0067">ATP-binding</keyword>
<evidence type="ECO:0000256" key="2">
    <source>
        <dbReference type="ARBA" id="ARBA00022490"/>
    </source>
</evidence>
<gene>
    <name evidence="10" type="primary">lon</name>
    <name evidence="18" type="ORF">HDF15_005096</name>
</gene>
<dbReference type="InterPro" id="IPR008268">
    <property type="entry name" value="Peptidase_S16_AS"/>
</dbReference>
<reference evidence="18 19" key="1">
    <citation type="submission" date="2020-08" db="EMBL/GenBank/DDBJ databases">
        <title>Genomic Encyclopedia of Type Strains, Phase IV (KMG-V): Genome sequencing to study the core and pangenomes of soil and plant-associated prokaryotes.</title>
        <authorList>
            <person name="Whitman W."/>
        </authorList>
    </citation>
    <scope>NUCLEOTIDE SEQUENCE [LARGE SCALE GENOMIC DNA]</scope>
    <source>
        <strain evidence="18 19">X5P3</strain>
    </source>
</reference>
<evidence type="ECO:0000256" key="3">
    <source>
        <dbReference type="ARBA" id="ARBA00022670"/>
    </source>
</evidence>
<keyword evidence="3 10" id="KW-0645">Protease</keyword>
<dbReference type="Pfam" id="PF00004">
    <property type="entry name" value="AAA"/>
    <property type="match status" value="1"/>
</dbReference>
<comment type="catalytic activity">
    <reaction evidence="9 10 11 14">
        <text>Hydrolysis of proteins in presence of ATP.</text>
        <dbReference type="EC" id="3.4.21.53"/>
    </reaction>
</comment>
<dbReference type="PANTHER" id="PTHR10046">
    <property type="entry name" value="ATP DEPENDENT LON PROTEASE FAMILY MEMBER"/>
    <property type="match status" value="1"/>
</dbReference>